<sequence>MAHFLASGSDDTQHTVIIWDTCKDLLDSLAFLFQDLDSTKPKNAYWSQFLLQLLTHTHLQSCVGCPNILKLDTAALKESGVKGAISLSVVLW</sequence>
<dbReference type="OrthoDB" id="2678783at2759"/>
<organism evidence="1 2">
    <name type="scientific">Pisolithus microcarpus 441</name>
    <dbReference type="NCBI Taxonomy" id="765257"/>
    <lineage>
        <taxon>Eukaryota</taxon>
        <taxon>Fungi</taxon>
        <taxon>Dikarya</taxon>
        <taxon>Basidiomycota</taxon>
        <taxon>Agaricomycotina</taxon>
        <taxon>Agaricomycetes</taxon>
        <taxon>Agaricomycetidae</taxon>
        <taxon>Boletales</taxon>
        <taxon>Sclerodermatineae</taxon>
        <taxon>Pisolithaceae</taxon>
        <taxon>Pisolithus</taxon>
    </lineage>
</organism>
<evidence type="ECO:0000313" key="1">
    <source>
        <dbReference type="EMBL" id="KIK22842.1"/>
    </source>
</evidence>
<keyword evidence="2" id="KW-1185">Reference proteome</keyword>
<name>A0A0C9ZK71_9AGAM</name>
<accession>A0A0C9ZK71</accession>
<dbReference type="Proteomes" id="UP000054018">
    <property type="component" value="Unassembled WGS sequence"/>
</dbReference>
<gene>
    <name evidence="1" type="ORF">PISMIDRAFT_101646</name>
</gene>
<proteinExistence type="predicted"/>
<protein>
    <submittedName>
        <fullName evidence="1">Uncharacterized protein</fullName>
    </submittedName>
</protein>
<evidence type="ECO:0000313" key="2">
    <source>
        <dbReference type="Proteomes" id="UP000054018"/>
    </source>
</evidence>
<dbReference type="AlphaFoldDB" id="A0A0C9ZK71"/>
<dbReference type="EMBL" id="KN833734">
    <property type="protein sequence ID" value="KIK22842.1"/>
    <property type="molecule type" value="Genomic_DNA"/>
</dbReference>
<reference evidence="2" key="2">
    <citation type="submission" date="2015-01" db="EMBL/GenBank/DDBJ databases">
        <title>Evolutionary Origins and Diversification of the Mycorrhizal Mutualists.</title>
        <authorList>
            <consortium name="DOE Joint Genome Institute"/>
            <consortium name="Mycorrhizal Genomics Consortium"/>
            <person name="Kohler A."/>
            <person name="Kuo A."/>
            <person name="Nagy L.G."/>
            <person name="Floudas D."/>
            <person name="Copeland A."/>
            <person name="Barry K.W."/>
            <person name="Cichocki N."/>
            <person name="Veneault-Fourrey C."/>
            <person name="LaButti K."/>
            <person name="Lindquist E.A."/>
            <person name="Lipzen A."/>
            <person name="Lundell T."/>
            <person name="Morin E."/>
            <person name="Murat C."/>
            <person name="Riley R."/>
            <person name="Ohm R."/>
            <person name="Sun H."/>
            <person name="Tunlid A."/>
            <person name="Henrissat B."/>
            <person name="Grigoriev I.V."/>
            <person name="Hibbett D.S."/>
            <person name="Martin F."/>
        </authorList>
    </citation>
    <scope>NUCLEOTIDE SEQUENCE [LARGE SCALE GENOMIC DNA]</scope>
    <source>
        <strain evidence="2">441</strain>
    </source>
</reference>
<dbReference type="HOGENOM" id="CLU_2414157_0_0_1"/>
<reference evidence="1 2" key="1">
    <citation type="submission" date="2014-04" db="EMBL/GenBank/DDBJ databases">
        <authorList>
            <consortium name="DOE Joint Genome Institute"/>
            <person name="Kuo A."/>
            <person name="Kohler A."/>
            <person name="Costa M.D."/>
            <person name="Nagy L.G."/>
            <person name="Floudas D."/>
            <person name="Copeland A."/>
            <person name="Barry K.W."/>
            <person name="Cichocki N."/>
            <person name="Veneault-Fourrey C."/>
            <person name="LaButti K."/>
            <person name="Lindquist E.A."/>
            <person name="Lipzen A."/>
            <person name="Lundell T."/>
            <person name="Morin E."/>
            <person name="Murat C."/>
            <person name="Sun H."/>
            <person name="Tunlid A."/>
            <person name="Henrissat B."/>
            <person name="Grigoriev I.V."/>
            <person name="Hibbett D.S."/>
            <person name="Martin F."/>
            <person name="Nordberg H.P."/>
            <person name="Cantor M.N."/>
            <person name="Hua S.X."/>
        </authorList>
    </citation>
    <scope>NUCLEOTIDE SEQUENCE [LARGE SCALE GENOMIC DNA]</scope>
    <source>
        <strain evidence="1 2">441</strain>
    </source>
</reference>